<accession>A0ABT3Z9K1</accession>
<proteinExistence type="predicted"/>
<dbReference type="Proteomes" id="UP001073227">
    <property type="component" value="Unassembled WGS sequence"/>
</dbReference>
<name>A0ABT3Z9K1_9HYPH</name>
<keyword evidence="2" id="KW-1185">Reference proteome</keyword>
<evidence type="ECO:0000313" key="1">
    <source>
        <dbReference type="EMBL" id="MCY0148412.1"/>
    </source>
</evidence>
<dbReference type="EMBL" id="JAOVZR010000001">
    <property type="protein sequence ID" value="MCY0148412.1"/>
    <property type="molecule type" value="Genomic_DNA"/>
</dbReference>
<evidence type="ECO:0000313" key="2">
    <source>
        <dbReference type="Proteomes" id="UP001073227"/>
    </source>
</evidence>
<comment type="caution">
    <text evidence="1">The sequence shown here is derived from an EMBL/GenBank/DDBJ whole genome shotgun (WGS) entry which is preliminary data.</text>
</comment>
<dbReference type="RefSeq" id="WP_267653979.1">
    <property type="nucleotide sequence ID" value="NZ_JAOVZR010000001.1"/>
</dbReference>
<protein>
    <submittedName>
        <fullName evidence="1">Uncharacterized protein</fullName>
    </submittedName>
</protein>
<gene>
    <name evidence="1" type="ORF">OEG84_11995</name>
</gene>
<reference evidence="1" key="1">
    <citation type="submission" date="2022-10" db="EMBL/GenBank/DDBJ databases">
        <title>Hoeflea sp. G2-23, isolated from marine algae.</title>
        <authorList>
            <person name="Kristyanto S."/>
            <person name="Kim J.M."/>
            <person name="Jeon C.O."/>
        </authorList>
    </citation>
    <scope>NUCLEOTIDE SEQUENCE</scope>
    <source>
        <strain evidence="1">G2-23</strain>
    </source>
</reference>
<organism evidence="1 2">
    <name type="scientific">Hoeflea algicola</name>
    <dbReference type="NCBI Taxonomy" id="2983763"/>
    <lineage>
        <taxon>Bacteria</taxon>
        <taxon>Pseudomonadati</taxon>
        <taxon>Pseudomonadota</taxon>
        <taxon>Alphaproteobacteria</taxon>
        <taxon>Hyphomicrobiales</taxon>
        <taxon>Rhizobiaceae</taxon>
        <taxon>Hoeflea</taxon>
    </lineage>
</organism>
<sequence>MLKDKRNPMIRAMLARETRNTQKNARAGADTLLFMANATAAIVAKALTNHARGRLIMLDIRCPASGLLPDLRQCRKDQLFLYF</sequence>